<keyword evidence="2" id="KW-0805">Transcription regulation</keyword>
<evidence type="ECO:0000256" key="4">
    <source>
        <dbReference type="ARBA" id="ARBA00023163"/>
    </source>
</evidence>
<dbReference type="PANTHER" id="PTHR30346:SF0">
    <property type="entry name" value="HCA OPERON TRANSCRIPTIONAL ACTIVATOR HCAR"/>
    <property type="match status" value="1"/>
</dbReference>
<evidence type="ECO:0000313" key="6">
    <source>
        <dbReference type="EMBL" id="SEA31898.1"/>
    </source>
</evidence>
<keyword evidence="7" id="KW-1185">Reference proteome</keyword>
<keyword evidence="3 6" id="KW-0238">DNA-binding</keyword>
<dbReference type="Gene3D" id="1.10.10.10">
    <property type="entry name" value="Winged helix-like DNA-binding domain superfamily/Winged helix DNA-binding domain"/>
    <property type="match status" value="1"/>
</dbReference>
<protein>
    <submittedName>
        <fullName evidence="6">DNA-binding transcriptional regulator, LysR family</fullName>
    </submittedName>
</protein>
<evidence type="ECO:0000256" key="1">
    <source>
        <dbReference type="ARBA" id="ARBA00009437"/>
    </source>
</evidence>
<proteinExistence type="inferred from homology"/>
<dbReference type="EMBL" id="FNQH01000002">
    <property type="protein sequence ID" value="SEA31898.1"/>
    <property type="molecule type" value="Genomic_DNA"/>
</dbReference>
<dbReference type="GO" id="GO:0032993">
    <property type="term" value="C:protein-DNA complex"/>
    <property type="evidence" value="ECO:0007669"/>
    <property type="project" value="TreeGrafter"/>
</dbReference>
<reference evidence="6 7" key="1">
    <citation type="submission" date="2016-10" db="EMBL/GenBank/DDBJ databases">
        <authorList>
            <person name="Varghese N."/>
            <person name="Submissions S."/>
        </authorList>
    </citation>
    <scope>NUCLEOTIDE SEQUENCE [LARGE SCALE GENOMIC DNA]</scope>
    <source>
        <strain evidence="6 7">DSM 14526</strain>
    </source>
</reference>
<evidence type="ECO:0000259" key="5">
    <source>
        <dbReference type="PROSITE" id="PS50931"/>
    </source>
</evidence>
<name>A0AB37ZZK1_9LACT</name>
<dbReference type="InterPro" id="IPR036390">
    <property type="entry name" value="WH_DNA-bd_sf"/>
</dbReference>
<comment type="caution">
    <text evidence="6">The sequence shown here is derived from an EMBL/GenBank/DDBJ whole genome shotgun (WGS) entry which is preliminary data.</text>
</comment>
<dbReference type="PANTHER" id="PTHR30346">
    <property type="entry name" value="TRANSCRIPTIONAL DUAL REGULATOR HCAR-RELATED"/>
    <property type="match status" value="1"/>
</dbReference>
<dbReference type="InterPro" id="IPR036388">
    <property type="entry name" value="WH-like_DNA-bd_sf"/>
</dbReference>
<organism evidence="6 7">
    <name type="scientific">Trichococcus collinsii</name>
    <dbReference type="NCBI Taxonomy" id="157076"/>
    <lineage>
        <taxon>Bacteria</taxon>
        <taxon>Bacillati</taxon>
        <taxon>Bacillota</taxon>
        <taxon>Bacilli</taxon>
        <taxon>Lactobacillales</taxon>
        <taxon>Carnobacteriaceae</taxon>
        <taxon>Trichococcus</taxon>
    </lineage>
</organism>
<dbReference type="FunFam" id="1.10.10.10:FF:000001">
    <property type="entry name" value="LysR family transcriptional regulator"/>
    <property type="match status" value="1"/>
</dbReference>
<gene>
    <name evidence="6" type="ORF">SAMN04488525_102582</name>
</gene>
<dbReference type="SUPFAM" id="SSF46785">
    <property type="entry name" value="Winged helix' DNA-binding domain"/>
    <property type="match status" value="1"/>
</dbReference>
<evidence type="ECO:0000256" key="3">
    <source>
        <dbReference type="ARBA" id="ARBA00023125"/>
    </source>
</evidence>
<feature type="domain" description="HTH lysR-type" evidence="5">
    <location>
        <begin position="64"/>
        <end position="121"/>
    </location>
</feature>
<comment type="similarity">
    <text evidence="1">Belongs to the LysR transcriptional regulatory family.</text>
</comment>
<evidence type="ECO:0000256" key="2">
    <source>
        <dbReference type="ARBA" id="ARBA00023015"/>
    </source>
</evidence>
<dbReference type="CDD" id="cd05466">
    <property type="entry name" value="PBP2_LTTR_substrate"/>
    <property type="match status" value="1"/>
</dbReference>
<dbReference type="InterPro" id="IPR005119">
    <property type="entry name" value="LysR_subst-bd"/>
</dbReference>
<dbReference type="Pfam" id="PF03466">
    <property type="entry name" value="LysR_substrate"/>
    <property type="match status" value="1"/>
</dbReference>
<dbReference type="Pfam" id="PF00126">
    <property type="entry name" value="HTH_1"/>
    <property type="match status" value="1"/>
</dbReference>
<dbReference type="PRINTS" id="PR00039">
    <property type="entry name" value="HTHLYSR"/>
</dbReference>
<dbReference type="Proteomes" id="UP000199042">
    <property type="component" value="Unassembled WGS sequence"/>
</dbReference>
<dbReference type="GO" id="GO:0003677">
    <property type="term" value="F:DNA binding"/>
    <property type="evidence" value="ECO:0007669"/>
    <property type="project" value="UniProtKB-KW"/>
</dbReference>
<dbReference type="InterPro" id="IPR000847">
    <property type="entry name" value="LysR_HTH_N"/>
</dbReference>
<dbReference type="PROSITE" id="PS50931">
    <property type="entry name" value="HTH_LYSR"/>
    <property type="match status" value="1"/>
</dbReference>
<dbReference type="SUPFAM" id="SSF53850">
    <property type="entry name" value="Periplasmic binding protein-like II"/>
    <property type="match status" value="1"/>
</dbReference>
<keyword evidence="4" id="KW-0804">Transcription</keyword>
<dbReference type="Gene3D" id="3.40.190.290">
    <property type="match status" value="1"/>
</dbReference>
<evidence type="ECO:0000313" key="7">
    <source>
        <dbReference type="Proteomes" id="UP000199042"/>
    </source>
</evidence>
<dbReference type="AlphaFoldDB" id="A0AB37ZZK1"/>
<dbReference type="GO" id="GO:0003700">
    <property type="term" value="F:DNA-binding transcription factor activity"/>
    <property type="evidence" value="ECO:0007669"/>
    <property type="project" value="InterPro"/>
</dbReference>
<accession>A0AB37ZZK1</accession>
<sequence length="366" mass="41275">MLPRRSFFAPMKTSLAGAGIVFPMRISPSLAVREPIWYNRGRIKKTCQITAEAAKAARGEGRQMTLKQLRYMLAVAQYKSINEAAKKCFISQPSLSNAIKDLEEEIGLELFIRTAKGITLTAEGSEFLKYAQQVIEQAELLEQRYLDKKPAKQLCSISTQHYAFAVSAFVNMIKKSGADEYKFTLRETRTHEIIEDVKSFQSEIGILYLDSFNRNALKKILQESQLEFHPLFEAEPHIFVSVRNPLASKQSVTLADLEDYPYLSFEQGEHNSFYFSEEILSTVFHKKSILVSDRATLFNLVIGLDGYTISTGVLSEELNGTDIVSVPLDVEDRMVIGWIANKKAGISRQAAAYIKELKAVIRTYGN</sequence>